<name>A0A414NZ97_9FIRM</name>
<evidence type="ECO:0000313" key="3">
    <source>
        <dbReference type="Proteomes" id="UP000283442"/>
    </source>
</evidence>
<dbReference type="OrthoDB" id="307208at2"/>
<dbReference type="GO" id="GO:0016651">
    <property type="term" value="F:oxidoreductase activity, acting on NAD(P)H"/>
    <property type="evidence" value="ECO:0007669"/>
    <property type="project" value="UniProtKB-ARBA"/>
</dbReference>
<dbReference type="GO" id="GO:0009055">
    <property type="term" value="F:electron transfer activity"/>
    <property type="evidence" value="ECO:0007669"/>
    <property type="project" value="InterPro"/>
</dbReference>
<dbReference type="EMBL" id="QRHE01000001">
    <property type="protein sequence ID" value="RHF53308.1"/>
    <property type="molecule type" value="Genomic_DNA"/>
</dbReference>
<dbReference type="GO" id="GO:0070819">
    <property type="term" value="F:menaquinone-dependent protoporphyrinogen oxidase activity"/>
    <property type="evidence" value="ECO:0007669"/>
    <property type="project" value="TreeGrafter"/>
</dbReference>
<protein>
    <submittedName>
        <fullName evidence="2">Flavodoxin</fullName>
    </submittedName>
</protein>
<evidence type="ECO:0000259" key="1">
    <source>
        <dbReference type="Pfam" id="PF12641"/>
    </source>
</evidence>
<evidence type="ECO:0000313" key="2">
    <source>
        <dbReference type="EMBL" id="RHF53308.1"/>
    </source>
</evidence>
<dbReference type="InterPro" id="IPR001226">
    <property type="entry name" value="Flavodoxin_CS"/>
</dbReference>
<dbReference type="InterPro" id="IPR029039">
    <property type="entry name" value="Flavoprotein-like_sf"/>
</dbReference>
<sequence length="167" mass="17973">MKILLVYSSRTGNTKKVAEAIGEELGIPAVPVEEKPAAADFDLVIAGFWVDRGTADAKMKAYLESLREVRVAIFATLGAKADSEHAAHCLEAGTALVGKGSKVVGKFICQGKVDQKVAEAMFKQFPAGHTHAMSPAWAKLFQEGATHPDEQDLAAARDYFSKLVREL</sequence>
<accession>A0A414NZ97</accession>
<dbReference type="InterPro" id="IPR052200">
    <property type="entry name" value="Protoporphyrinogen_IX_DH"/>
</dbReference>
<dbReference type="InterPro" id="IPR008254">
    <property type="entry name" value="Flavodoxin/NO_synth"/>
</dbReference>
<reference evidence="2 3" key="1">
    <citation type="submission" date="2018-08" db="EMBL/GenBank/DDBJ databases">
        <title>A genome reference for cultivated species of the human gut microbiota.</title>
        <authorList>
            <person name="Zou Y."/>
            <person name="Xue W."/>
            <person name="Luo G."/>
        </authorList>
    </citation>
    <scope>NUCLEOTIDE SEQUENCE [LARGE SCALE GENOMIC DNA]</scope>
    <source>
        <strain evidence="2 3">AM25-21AC</strain>
    </source>
</reference>
<gene>
    <name evidence="2" type="ORF">DW674_00110</name>
</gene>
<dbReference type="Proteomes" id="UP000283442">
    <property type="component" value="Unassembled WGS sequence"/>
</dbReference>
<dbReference type="Pfam" id="PF12641">
    <property type="entry name" value="Flavodoxin_3"/>
    <property type="match status" value="1"/>
</dbReference>
<dbReference type="Gene3D" id="3.40.50.360">
    <property type="match status" value="1"/>
</dbReference>
<organism evidence="2 3">
    <name type="scientific">Mitsuokella multacida</name>
    <dbReference type="NCBI Taxonomy" id="52226"/>
    <lineage>
        <taxon>Bacteria</taxon>
        <taxon>Bacillati</taxon>
        <taxon>Bacillota</taxon>
        <taxon>Negativicutes</taxon>
        <taxon>Selenomonadales</taxon>
        <taxon>Selenomonadaceae</taxon>
        <taxon>Mitsuokella</taxon>
    </lineage>
</organism>
<dbReference type="RefSeq" id="WP_036374696.1">
    <property type="nucleotide sequence ID" value="NZ_CAMKFF010000001.1"/>
</dbReference>
<dbReference type="AlphaFoldDB" id="A0A414NZ97"/>
<dbReference type="PANTHER" id="PTHR38030:SF2">
    <property type="entry name" value="PROTOPORPHYRINOGEN IX DEHYDROGENASE [QUINONE]"/>
    <property type="match status" value="1"/>
</dbReference>
<feature type="domain" description="Flavodoxin-like" evidence="1">
    <location>
        <begin position="4"/>
        <end position="160"/>
    </location>
</feature>
<dbReference type="PROSITE" id="PS00201">
    <property type="entry name" value="FLAVODOXIN"/>
    <property type="match status" value="1"/>
</dbReference>
<comment type="caution">
    <text evidence="2">The sequence shown here is derived from an EMBL/GenBank/DDBJ whole genome shotgun (WGS) entry which is preliminary data.</text>
</comment>
<dbReference type="GO" id="GO:0010181">
    <property type="term" value="F:FMN binding"/>
    <property type="evidence" value="ECO:0007669"/>
    <property type="project" value="InterPro"/>
</dbReference>
<proteinExistence type="predicted"/>
<dbReference type="SUPFAM" id="SSF52218">
    <property type="entry name" value="Flavoproteins"/>
    <property type="match status" value="1"/>
</dbReference>
<dbReference type="GO" id="GO:0006783">
    <property type="term" value="P:heme biosynthetic process"/>
    <property type="evidence" value="ECO:0007669"/>
    <property type="project" value="TreeGrafter"/>
</dbReference>
<dbReference type="PANTHER" id="PTHR38030">
    <property type="entry name" value="PROTOPORPHYRINOGEN IX DEHYDROGENASE [MENAQUINONE]"/>
    <property type="match status" value="1"/>
</dbReference>